<dbReference type="RefSeq" id="WP_204201719.1">
    <property type="nucleotide sequence ID" value="NZ_JAFELM010000010.1"/>
</dbReference>
<organism evidence="1 2">
    <name type="scientific">Bacillus suaedaesalsae</name>
    <dbReference type="NCBI Taxonomy" id="2810349"/>
    <lineage>
        <taxon>Bacteria</taxon>
        <taxon>Bacillati</taxon>
        <taxon>Bacillota</taxon>
        <taxon>Bacilli</taxon>
        <taxon>Bacillales</taxon>
        <taxon>Bacillaceae</taxon>
        <taxon>Bacillus</taxon>
    </lineage>
</organism>
<evidence type="ECO:0000313" key="1">
    <source>
        <dbReference type="EMBL" id="MBM6616324.1"/>
    </source>
</evidence>
<comment type="caution">
    <text evidence="1">The sequence shown here is derived from an EMBL/GenBank/DDBJ whole genome shotgun (WGS) entry which is preliminary data.</text>
</comment>
<name>A0ABS2DCY5_9BACI</name>
<sequence>MNENDLLEFLIYIAEEDAQISTIVGFFANQLGYEVNTLKSIVDYGVKIDILQVIKNDEDSENYIVLKGNELNEIDWSTSNVCNEIFYKDFGFYRKKLFVSNPSIPDEFRGFIKEVSKQCKYTMGFELD</sequence>
<accession>A0ABS2DCY5</accession>
<proteinExistence type="predicted"/>
<reference evidence="1 2" key="1">
    <citation type="submission" date="2021-02" db="EMBL/GenBank/DDBJ databases">
        <title>Bacillus sp. RD4P76, an endophyte from a halophyte.</title>
        <authorList>
            <person name="Sun J.-Q."/>
        </authorList>
    </citation>
    <scope>NUCLEOTIDE SEQUENCE [LARGE SCALE GENOMIC DNA]</scope>
    <source>
        <strain evidence="1 2">RD4P76</strain>
    </source>
</reference>
<dbReference type="Proteomes" id="UP001518925">
    <property type="component" value="Unassembled WGS sequence"/>
</dbReference>
<protein>
    <submittedName>
        <fullName evidence="1">Uncharacterized protein</fullName>
    </submittedName>
</protein>
<gene>
    <name evidence="1" type="ORF">JR050_01330</name>
</gene>
<evidence type="ECO:0000313" key="2">
    <source>
        <dbReference type="Proteomes" id="UP001518925"/>
    </source>
</evidence>
<dbReference type="EMBL" id="JAFELM010000010">
    <property type="protein sequence ID" value="MBM6616324.1"/>
    <property type="molecule type" value="Genomic_DNA"/>
</dbReference>
<keyword evidence="2" id="KW-1185">Reference proteome</keyword>